<accession>A0ABU4VYG2</accession>
<proteinExistence type="predicted"/>
<gene>
    <name evidence="2" type="ORF">RMS29_10250</name>
</gene>
<evidence type="ECO:0000256" key="1">
    <source>
        <dbReference type="SAM" id="MobiDB-lite"/>
    </source>
</evidence>
<dbReference type="EMBL" id="JAVRAD010000003">
    <property type="protein sequence ID" value="MDX8329608.1"/>
    <property type="molecule type" value="Genomic_DNA"/>
</dbReference>
<reference evidence="2" key="1">
    <citation type="journal article" date="2023" name="Phytobiomes J">
        <title>Deciphering the key players within the bacterial microbiota associated with aerial crown gall tumors on rhododendron: Insights into the gallobiome.</title>
        <authorList>
            <person name="Kuzmanovic N."/>
            <person name="Nesme J."/>
            <person name="Wolf J."/>
            <person name="Neumann-Schaal M."/>
            <person name="Petersen J."/>
            <person name="Fernandez-Gnecco G."/>
            <person name="Sproeer C."/>
            <person name="Bunk B."/>
            <person name="Overmann J."/>
            <person name="Sorensen S.J."/>
            <person name="Idczak E."/>
            <person name="Smalla K."/>
        </authorList>
    </citation>
    <scope>NUCLEOTIDE SEQUENCE [LARGE SCALE GENOMIC DNA]</scope>
    <source>
        <strain evidence="2">Rho-14.1</strain>
    </source>
</reference>
<protein>
    <submittedName>
        <fullName evidence="2">Uncharacterized protein</fullName>
    </submittedName>
</protein>
<sequence>MFAKIKEWLALAGVALTFIVGAFFYGMTRGKSDATARQAQRNAKSVQKARSVEDDVRKSSEADIDRRLSKWMRD</sequence>
<comment type="caution">
    <text evidence="2">The sequence shown here is derived from an EMBL/GenBank/DDBJ whole genome shotgun (WGS) entry which is preliminary data.</text>
</comment>
<organism evidence="2 3">
    <name type="scientific">Agrobacterium rosae</name>
    <dbReference type="NCBI Taxonomy" id="1972867"/>
    <lineage>
        <taxon>Bacteria</taxon>
        <taxon>Pseudomonadati</taxon>
        <taxon>Pseudomonadota</taxon>
        <taxon>Alphaproteobacteria</taxon>
        <taxon>Hyphomicrobiales</taxon>
        <taxon>Rhizobiaceae</taxon>
        <taxon>Rhizobium/Agrobacterium group</taxon>
        <taxon>Agrobacterium</taxon>
    </lineage>
</organism>
<name>A0ABU4VYG2_9HYPH</name>
<dbReference type="RefSeq" id="WP_320188240.1">
    <property type="nucleotide sequence ID" value="NZ_CP192764.1"/>
</dbReference>
<evidence type="ECO:0000313" key="3">
    <source>
        <dbReference type="Proteomes" id="UP001277561"/>
    </source>
</evidence>
<feature type="compositionally biased region" description="Basic and acidic residues" evidence="1">
    <location>
        <begin position="50"/>
        <end position="62"/>
    </location>
</feature>
<evidence type="ECO:0000313" key="2">
    <source>
        <dbReference type="EMBL" id="MDX8329608.1"/>
    </source>
</evidence>
<feature type="compositionally biased region" description="Polar residues" evidence="1">
    <location>
        <begin position="36"/>
        <end position="45"/>
    </location>
</feature>
<feature type="region of interest" description="Disordered" evidence="1">
    <location>
        <begin position="36"/>
        <end position="62"/>
    </location>
</feature>
<dbReference type="Proteomes" id="UP001277561">
    <property type="component" value="Unassembled WGS sequence"/>
</dbReference>
<keyword evidence="3" id="KW-1185">Reference proteome</keyword>